<proteinExistence type="inferred from homology"/>
<dbReference type="InterPro" id="IPR020599">
    <property type="entry name" value="Transl_elong_fac_P/YeiP"/>
</dbReference>
<evidence type="ECO:0000256" key="2">
    <source>
        <dbReference type="ARBA" id="ARBA00004815"/>
    </source>
</evidence>
<keyword evidence="13" id="KW-1185">Reference proteome</keyword>
<dbReference type="AlphaFoldDB" id="A0A9W6INZ8"/>
<reference evidence="12" key="2">
    <citation type="submission" date="2023-01" db="EMBL/GenBank/DDBJ databases">
        <authorList>
            <person name="Sun Q."/>
            <person name="Evtushenko L."/>
        </authorList>
    </citation>
    <scope>NUCLEOTIDE SEQUENCE</scope>
    <source>
        <strain evidence="12">VKM B-1513</strain>
    </source>
</reference>
<dbReference type="EMBL" id="BSFE01000005">
    <property type="protein sequence ID" value="GLK52575.1"/>
    <property type="molecule type" value="Genomic_DNA"/>
</dbReference>
<feature type="domain" description="Elongation factor P C-terminal" evidence="10">
    <location>
        <begin position="131"/>
        <end position="186"/>
    </location>
</feature>
<reference evidence="12" key="1">
    <citation type="journal article" date="2014" name="Int. J. Syst. Evol. Microbiol.">
        <title>Complete genome sequence of Corynebacterium casei LMG S-19264T (=DSM 44701T), isolated from a smear-ripened cheese.</title>
        <authorList>
            <consortium name="US DOE Joint Genome Institute (JGI-PGF)"/>
            <person name="Walter F."/>
            <person name="Albersmeier A."/>
            <person name="Kalinowski J."/>
            <person name="Ruckert C."/>
        </authorList>
    </citation>
    <scope>NUCLEOTIDE SEQUENCE</scope>
    <source>
        <strain evidence="12">VKM B-1513</strain>
    </source>
</reference>
<dbReference type="Pfam" id="PF08207">
    <property type="entry name" value="EFP_N"/>
    <property type="match status" value="1"/>
</dbReference>
<evidence type="ECO:0000259" key="10">
    <source>
        <dbReference type="SMART" id="SM00841"/>
    </source>
</evidence>
<dbReference type="SMART" id="SM01185">
    <property type="entry name" value="EFP"/>
    <property type="match status" value="1"/>
</dbReference>
<dbReference type="NCBIfam" id="TIGR00038">
    <property type="entry name" value="efp"/>
    <property type="match status" value="1"/>
</dbReference>
<dbReference type="SUPFAM" id="SSF50249">
    <property type="entry name" value="Nucleic acid-binding proteins"/>
    <property type="match status" value="2"/>
</dbReference>
<evidence type="ECO:0000313" key="13">
    <source>
        <dbReference type="Proteomes" id="UP001143486"/>
    </source>
</evidence>
<dbReference type="CDD" id="cd04470">
    <property type="entry name" value="S1_EF-P_repeat_1"/>
    <property type="match status" value="1"/>
</dbReference>
<dbReference type="CDD" id="cd05794">
    <property type="entry name" value="S1_EF-P_repeat_2"/>
    <property type="match status" value="1"/>
</dbReference>
<sequence length="188" mass="20997">MKINGNEIRPGNVLMHQDTLWVAVKTDHVKPGKGGAFAQVELKNLLDGRKLNERFRAADKVERVRLEQKDHTFLFDTGDMLTFMDSESYEQIELQKDFVGEDRAAYLQEGMTVVVEFHEDRPIGISLPQHVTLEVAETEPVVKGQTAANSYKPAILSNGVRSSVPPFVGIGEKIIVATEDGSYVRRAD</sequence>
<comment type="caution">
    <text evidence="12">The sequence shown here is derived from an EMBL/GenBank/DDBJ whole genome shotgun (WGS) entry which is preliminary data.</text>
</comment>
<dbReference type="InterPro" id="IPR014722">
    <property type="entry name" value="Rib_uL2_dom2"/>
</dbReference>
<dbReference type="GO" id="GO:0003746">
    <property type="term" value="F:translation elongation factor activity"/>
    <property type="evidence" value="ECO:0007669"/>
    <property type="project" value="UniProtKB-UniRule"/>
</dbReference>
<dbReference type="HAMAP" id="MF_00141">
    <property type="entry name" value="EF_P"/>
    <property type="match status" value="1"/>
</dbReference>
<evidence type="ECO:0000256" key="1">
    <source>
        <dbReference type="ARBA" id="ARBA00004496"/>
    </source>
</evidence>
<dbReference type="FunFam" id="2.30.30.30:FF:000003">
    <property type="entry name" value="Elongation factor P"/>
    <property type="match status" value="1"/>
</dbReference>
<dbReference type="RefSeq" id="WP_271186942.1">
    <property type="nucleotide sequence ID" value="NZ_BSFE01000005.1"/>
</dbReference>
<dbReference type="FunFam" id="2.40.50.140:FF:000004">
    <property type="entry name" value="Elongation factor P"/>
    <property type="match status" value="1"/>
</dbReference>
<evidence type="ECO:0000256" key="8">
    <source>
        <dbReference type="NCBIfam" id="TIGR00038"/>
    </source>
</evidence>
<evidence type="ECO:0000256" key="4">
    <source>
        <dbReference type="ARBA" id="ARBA00022490"/>
    </source>
</evidence>
<dbReference type="InterPro" id="IPR001059">
    <property type="entry name" value="Transl_elong_P/YeiP_cen"/>
</dbReference>
<dbReference type="PIRSF" id="PIRSF005901">
    <property type="entry name" value="EF-P"/>
    <property type="match status" value="1"/>
</dbReference>
<evidence type="ECO:0000259" key="11">
    <source>
        <dbReference type="SMART" id="SM01185"/>
    </source>
</evidence>
<evidence type="ECO:0000256" key="9">
    <source>
        <dbReference type="RuleBase" id="RU004389"/>
    </source>
</evidence>
<dbReference type="InterPro" id="IPR011768">
    <property type="entry name" value="Transl_elongation_fac_P"/>
</dbReference>
<comment type="subcellular location">
    <subcellularLocation>
        <location evidence="1 7">Cytoplasm</location>
    </subcellularLocation>
</comment>
<keyword evidence="6 7" id="KW-0648">Protein biosynthesis</keyword>
<keyword evidence="5 7" id="KW-0251">Elongation factor</keyword>
<dbReference type="SMART" id="SM00841">
    <property type="entry name" value="Elong-fact-P_C"/>
    <property type="match status" value="1"/>
</dbReference>
<protein>
    <recommendedName>
        <fullName evidence="7 8">Elongation factor P</fullName>
        <shortName evidence="7">EF-P</shortName>
    </recommendedName>
</protein>
<evidence type="ECO:0000256" key="6">
    <source>
        <dbReference type="ARBA" id="ARBA00022917"/>
    </source>
</evidence>
<dbReference type="NCBIfam" id="NF001810">
    <property type="entry name" value="PRK00529.1"/>
    <property type="match status" value="1"/>
</dbReference>
<dbReference type="GO" id="GO:0043043">
    <property type="term" value="P:peptide biosynthetic process"/>
    <property type="evidence" value="ECO:0007669"/>
    <property type="project" value="InterPro"/>
</dbReference>
<comment type="function">
    <text evidence="7">Involved in peptide bond synthesis. Stimulates efficient translation and peptide-bond synthesis on native or reconstituted 70S ribosomes in vitro. Probably functions indirectly by altering the affinity of the ribosome for aminoacyl-tRNA, thus increasing their reactivity as acceptors for peptidyl transferase.</text>
</comment>
<gene>
    <name evidence="7 12" type="primary">efp</name>
    <name evidence="12" type="ORF">GCM10017621_20830</name>
</gene>
<comment type="pathway">
    <text evidence="2 7">Protein biosynthesis; polypeptide chain elongation.</text>
</comment>
<dbReference type="PANTHER" id="PTHR30053">
    <property type="entry name" value="ELONGATION FACTOR P"/>
    <property type="match status" value="1"/>
</dbReference>
<dbReference type="InterPro" id="IPR013185">
    <property type="entry name" value="Transl_elong_KOW-like"/>
</dbReference>
<dbReference type="InterPro" id="IPR012340">
    <property type="entry name" value="NA-bd_OB-fold"/>
</dbReference>
<dbReference type="InterPro" id="IPR008991">
    <property type="entry name" value="Translation_prot_SH3-like_sf"/>
</dbReference>
<organism evidence="12 13">
    <name type="scientific">Maricaulis virginensis</name>
    <dbReference type="NCBI Taxonomy" id="144022"/>
    <lineage>
        <taxon>Bacteria</taxon>
        <taxon>Pseudomonadati</taxon>
        <taxon>Pseudomonadota</taxon>
        <taxon>Alphaproteobacteria</taxon>
        <taxon>Maricaulales</taxon>
        <taxon>Maricaulaceae</taxon>
        <taxon>Maricaulis</taxon>
    </lineage>
</organism>
<dbReference type="Gene3D" id="2.40.50.140">
    <property type="entry name" value="Nucleic acid-binding proteins"/>
    <property type="match status" value="2"/>
</dbReference>
<dbReference type="InterPro" id="IPR015365">
    <property type="entry name" value="Elong-fact-P_C"/>
</dbReference>
<evidence type="ECO:0000256" key="3">
    <source>
        <dbReference type="ARBA" id="ARBA00009479"/>
    </source>
</evidence>
<evidence type="ECO:0000256" key="7">
    <source>
        <dbReference type="HAMAP-Rule" id="MF_00141"/>
    </source>
</evidence>
<feature type="domain" description="Translation elongation factor P/YeiP central" evidence="11">
    <location>
        <begin position="68"/>
        <end position="123"/>
    </location>
</feature>
<comment type="similarity">
    <text evidence="3 7 9">Belongs to the elongation factor P family.</text>
</comment>
<dbReference type="SUPFAM" id="SSF50104">
    <property type="entry name" value="Translation proteins SH3-like domain"/>
    <property type="match status" value="1"/>
</dbReference>
<evidence type="ECO:0000313" key="12">
    <source>
        <dbReference type="EMBL" id="GLK52575.1"/>
    </source>
</evidence>
<dbReference type="GO" id="GO:0005829">
    <property type="term" value="C:cytosol"/>
    <property type="evidence" value="ECO:0007669"/>
    <property type="project" value="UniProtKB-ARBA"/>
</dbReference>
<dbReference type="Pfam" id="PF09285">
    <property type="entry name" value="Elong-fact-P_C"/>
    <property type="match status" value="1"/>
</dbReference>
<dbReference type="Proteomes" id="UP001143486">
    <property type="component" value="Unassembled WGS sequence"/>
</dbReference>
<accession>A0A9W6INZ8</accession>
<dbReference type="Gene3D" id="2.30.30.30">
    <property type="match status" value="1"/>
</dbReference>
<name>A0A9W6INZ8_9PROT</name>
<evidence type="ECO:0000256" key="5">
    <source>
        <dbReference type="ARBA" id="ARBA00022768"/>
    </source>
</evidence>
<dbReference type="FunFam" id="2.40.50.140:FF:000009">
    <property type="entry name" value="Elongation factor P"/>
    <property type="match status" value="1"/>
</dbReference>
<dbReference type="Pfam" id="PF01132">
    <property type="entry name" value="EFP"/>
    <property type="match status" value="1"/>
</dbReference>
<keyword evidence="4 7" id="KW-0963">Cytoplasm</keyword>
<dbReference type="PANTHER" id="PTHR30053:SF14">
    <property type="entry name" value="TRANSLATION ELONGATION FACTOR KOW-LIKE DOMAIN-CONTAINING PROTEIN"/>
    <property type="match status" value="1"/>
</dbReference>